<keyword evidence="2" id="KW-1185">Reference proteome</keyword>
<dbReference type="OrthoDB" id="3071584at2759"/>
<evidence type="ECO:0000313" key="1">
    <source>
        <dbReference type="EMBL" id="KJA20597.1"/>
    </source>
</evidence>
<dbReference type="Gene3D" id="3.80.10.10">
    <property type="entry name" value="Ribonuclease Inhibitor"/>
    <property type="match status" value="1"/>
</dbReference>
<name>A0A0D2L1L8_HYPSF</name>
<dbReference type="EMBL" id="KN817566">
    <property type="protein sequence ID" value="KJA20597.1"/>
    <property type="molecule type" value="Genomic_DNA"/>
</dbReference>
<dbReference type="InterPro" id="IPR032675">
    <property type="entry name" value="LRR_dom_sf"/>
</dbReference>
<accession>A0A0D2L1L8</accession>
<dbReference type="SUPFAM" id="SSF52047">
    <property type="entry name" value="RNI-like"/>
    <property type="match status" value="1"/>
</dbReference>
<reference evidence="2" key="1">
    <citation type="submission" date="2014-04" db="EMBL/GenBank/DDBJ databases">
        <title>Evolutionary Origins and Diversification of the Mycorrhizal Mutualists.</title>
        <authorList>
            <consortium name="DOE Joint Genome Institute"/>
            <consortium name="Mycorrhizal Genomics Consortium"/>
            <person name="Kohler A."/>
            <person name="Kuo A."/>
            <person name="Nagy L.G."/>
            <person name="Floudas D."/>
            <person name="Copeland A."/>
            <person name="Barry K.W."/>
            <person name="Cichocki N."/>
            <person name="Veneault-Fourrey C."/>
            <person name="LaButti K."/>
            <person name="Lindquist E.A."/>
            <person name="Lipzen A."/>
            <person name="Lundell T."/>
            <person name="Morin E."/>
            <person name="Murat C."/>
            <person name="Riley R."/>
            <person name="Ohm R."/>
            <person name="Sun H."/>
            <person name="Tunlid A."/>
            <person name="Henrissat B."/>
            <person name="Grigoriev I.V."/>
            <person name="Hibbett D.S."/>
            <person name="Martin F."/>
        </authorList>
    </citation>
    <scope>NUCLEOTIDE SEQUENCE [LARGE SCALE GENOMIC DNA]</scope>
    <source>
        <strain evidence="2">FD-334 SS-4</strain>
    </source>
</reference>
<organism evidence="1 2">
    <name type="scientific">Hypholoma sublateritium (strain FD-334 SS-4)</name>
    <dbReference type="NCBI Taxonomy" id="945553"/>
    <lineage>
        <taxon>Eukaryota</taxon>
        <taxon>Fungi</taxon>
        <taxon>Dikarya</taxon>
        <taxon>Basidiomycota</taxon>
        <taxon>Agaricomycotina</taxon>
        <taxon>Agaricomycetes</taxon>
        <taxon>Agaricomycetidae</taxon>
        <taxon>Agaricales</taxon>
        <taxon>Agaricineae</taxon>
        <taxon>Strophariaceae</taxon>
        <taxon>Hypholoma</taxon>
    </lineage>
</organism>
<evidence type="ECO:0008006" key="3">
    <source>
        <dbReference type="Google" id="ProtNLM"/>
    </source>
</evidence>
<sequence>MNLRIRDPFIAEKLKSLQIVFNTHARKPPAAFALKNRMKGTLASLKTALNHSRKATLTDFVTELVACVPTFTNVRDLTIDCWDFPQADGYDLSSIYKGFWAAFGNNLECLTLMGNLESHNSVISSAPTLSSALRHLRIDFGENLYGSNPDTHHEILASVIAPFVRRLSPHLEGLKIWCWATLDMSPFFAACNSFPQLEYLAVRMAFDKTLREPSGLGALLCNTAKTVRQLEMRLNPSQFHTNVALEAELGRWLLECLSDEQCMLQVRELDLYPTSTGDGLAVVLTSVGRVSTTLRRLIIRDRYLVHTEVLEIIDALSACRGLRYLRMNVLRLDIDIMDRMAARLPSLEGLWLSLGDYNPTGLRSELLEALVARQYKWKVEDLSLWQGGAEVSVDVMRRFSAAIPGIESFFERGHKL</sequence>
<evidence type="ECO:0000313" key="2">
    <source>
        <dbReference type="Proteomes" id="UP000054270"/>
    </source>
</evidence>
<dbReference type="AlphaFoldDB" id="A0A0D2L1L8"/>
<dbReference type="Proteomes" id="UP000054270">
    <property type="component" value="Unassembled WGS sequence"/>
</dbReference>
<proteinExistence type="predicted"/>
<protein>
    <recommendedName>
        <fullName evidence="3">F-box domain-containing protein</fullName>
    </recommendedName>
</protein>
<gene>
    <name evidence="1" type="ORF">HYPSUDRAFT_43107</name>
</gene>